<dbReference type="Pfam" id="PF04290">
    <property type="entry name" value="DctQ"/>
    <property type="match status" value="1"/>
</dbReference>
<comment type="function">
    <text evidence="7">Part of the tripartite ATP-independent periplasmic (TRAP) transport system.</text>
</comment>
<proteinExistence type="inferred from homology"/>
<keyword evidence="4 7" id="KW-0812">Transmembrane</keyword>
<evidence type="ECO:0000256" key="6">
    <source>
        <dbReference type="ARBA" id="ARBA00023136"/>
    </source>
</evidence>
<name>A0ABV8DDR4_9BURK</name>
<feature type="transmembrane region" description="Helical" evidence="7">
    <location>
        <begin position="127"/>
        <end position="146"/>
    </location>
</feature>
<dbReference type="EMBL" id="JBHSAJ010000053">
    <property type="protein sequence ID" value="MFC3936500.1"/>
    <property type="molecule type" value="Genomic_DNA"/>
</dbReference>
<keyword evidence="7" id="KW-0997">Cell inner membrane</keyword>
<evidence type="ECO:0000256" key="1">
    <source>
        <dbReference type="ARBA" id="ARBA00004651"/>
    </source>
</evidence>
<comment type="subunit">
    <text evidence="7">The complex comprises the extracytoplasmic solute receptor protein and the two transmembrane proteins.</text>
</comment>
<evidence type="ECO:0000256" key="7">
    <source>
        <dbReference type="RuleBase" id="RU369079"/>
    </source>
</evidence>
<feature type="domain" description="Tripartite ATP-independent periplasmic transporters DctQ component" evidence="8">
    <location>
        <begin position="23"/>
        <end position="149"/>
    </location>
</feature>
<evidence type="ECO:0000256" key="5">
    <source>
        <dbReference type="ARBA" id="ARBA00022989"/>
    </source>
</evidence>
<sequence>MKFLSFLAQACAVLAGVILTGVTLVTCASIVGRNTTGWTVLGDYELTAVAAGAAIALFMPWCQLRSQNIIVDFFTARASSAVNARLDRFGALLLSAMFLVLAWRTATGGLSARNSMTTTMMLGFPEWITYAAMVPPLLLTGVIALVQAFGPAHIEIEEEDAA</sequence>
<accession>A0ABV8DDR4</accession>
<keyword evidence="10" id="KW-1185">Reference proteome</keyword>
<dbReference type="Proteomes" id="UP001595693">
    <property type="component" value="Unassembled WGS sequence"/>
</dbReference>
<comment type="subcellular location">
    <subcellularLocation>
        <location evidence="7">Cell inner membrane</location>
        <topology evidence="7">Multi-pass membrane protein</topology>
    </subcellularLocation>
    <subcellularLocation>
        <location evidence="1">Cell membrane</location>
        <topology evidence="1">Multi-pass membrane protein</topology>
    </subcellularLocation>
</comment>
<keyword evidence="3" id="KW-1003">Cell membrane</keyword>
<keyword evidence="5 7" id="KW-1133">Transmembrane helix</keyword>
<evidence type="ECO:0000259" key="8">
    <source>
        <dbReference type="Pfam" id="PF04290"/>
    </source>
</evidence>
<evidence type="ECO:0000256" key="3">
    <source>
        <dbReference type="ARBA" id="ARBA00022475"/>
    </source>
</evidence>
<comment type="caution">
    <text evidence="7">Lacks conserved residue(s) required for the propagation of feature annotation.</text>
</comment>
<organism evidence="9 10">
    <name type="scientific">Acidovorax facilis</name>
    <dbReference type="NCBI Taxonomy" id="12917"/>
    <lineage>
        <taxon>Bacteria</taxon>
        <taxon>Pseudomonadati</taxon>
        <taxon>Pseudomonadota</taxon>
        <taxon>Betaproteobacteria</taxon>
        <taxon>Burkholderiales</taxon>
        <taxon>Comamonadaceae</taxon>
        <taxon>Acidovorax</taxon>
    </lineage>
</organism>
<evidence type="ECO:0000313" key="10">
    <source>
        <dbReference type="Proteomes" id="UP001595693"/>
    </source>
</evidence>
<feature type="transmembrane region" description="Helical" evidence="7">
    <location>
        <begin position="89"/>
        <end position="107"/>
    </location>
</feature>
<protein>
    <recommendedName>
        <fullName evidence="7">TRAP transporter small permease protein</fullName>
    </recommendedName>
</protein>
<evidence type="ECO:0000256" key="2">
    <source>
        <dbReference type="ARBA" id="ARBA00022448"/>
    </source>
</evidence>
<comment type="caution">
    <text evidence="9">The sequence shown here is derived from an EMBL/GenBank/DDBJ whole genome shotgun (WGS) entry which is preliminary data.</text>
</comment>
<gene>
    <name evidence="9" type="ORF">ACFOW3_17930</name>
</gene>
<feature type="transmembrane region" description="Helical" evidence="7">
    <location>
        <begin position="46"/>
        <end position="64"/>
    </location>
</feature>
<keyword evidence="2 7" id="KW-0813">Transport</keyword>
<dbReference type="InterPro" id="IPR055348">
    <property type="entry name" value="DctQ"/>
</dbReference>
<evidence type="ECO:0000313" key="9">
    <source>
        <dbReference type="EMBL" id="MFC3936500.1"/>
    </source>
</evidence>
<dbReference type="RefSeq" id="WP_055398488.1">
    <property type="nucleotide sequence ID" value="NZ_JAMXAX010000052.1"/>
</dbReference>
<reference evidence="10" key="1">
    <citation type="journal article" date="2019" name="Int. J. Syst. Evol. Microbiol.">
        <title>The Global Catalogue of Microorganisms (GCM) 10K type strain sequencing project: providing services to taxonomists for standard genome sequencing and annotation.</title>
        <authorList>
            <consortium name="The Broad Institute Genomics Platform"/>
            <consortium name="The Broad Institute Genome Sequencing Center for Infectious Disease"/>
            <person name="Wu L."/>
            <person name="Ma J."/>
        </authorList>
    </citation>
    <scope>NUCLEOTIDE SEQUENCE [LARGE SCALE GENOMIC DNA]</scope>
    <source>
        <strain evidence="10">CCUG 2113</strain>
    </source>
</reference>
<evidence type="ECO:0000256" key="4">
    <source>
        <dbReference type="ARBA" id="ARBA00022692"/>
    </source>
</evidence>
<comment type="similarity">
    <text evidence="7">Belongs to the TRAP transporter small permease family.</text>
</comment>
<keyword evidence="6 7" id="KW-0472">Membrane</keyword>